<gene>
    <name evidence="4" type="ORF">JS278_01221</name>
</gene>
<organism evidence="4 5">
    <name type="scientific">Acidipropionibacterium virtanenii</name>
    <dbReference type="NCBI Taxonomy" id="2057246"/>
    <lineage>
        <taxon>Bacteria</taxon>
        <taxon>Bacillati</taxon>
        <taxon>Actinomycetota</taxon>
        <taxon>Actinomycetes</taxon>
        <taxon>Propionibacteriales</taxon>
        <taxon>Propionibacteriaceae</taxon>
        <taxon>Acidipropionibacterium</taxon>
    </lineage>
</organism>
<protein>
    <recommendedName>
        <fullName evidence="3">Thioredoxin-like fold domain-containing protein</fullName>
    </recommendedName>
</protein>
<keyword evidence="5" id="KW-1185">Reference proteome</keyword>
<dbReference type="EMBL" id="CP025198">
    <property type="protein sequence ID" value="AXE38397.1"/>
    <property type="molecule type" value="Genomic_DNA"/>
</dbReference>
<reference evidence="4 5" key="1">
    <citation type="submission" date="2017-12" db="EMBL/GenBank/DDBJ databases">
        <title>The whole genome sequence of the Acidipropionibacterium virtanenii sp. nov. type strain JS278.</title>
        <authorList>
            <person name="Laine P."/>
            <person name="Deptula P."/>
            <person name="Varmanen P."/>
            <person name="Auvinen P."/>
        </authorList>
    </citation>
    <scope>NUCLEOTIDE SEQUENCE [LARGE SCALE GENOMIC DNA]</scope>
    <source>
        <strain evidence="4 5">JS278</strain>
    </source>
</reference>
<dbReference type="Gene3D" id="3.40.30.10">
    <property type="entry name" value="Glutaredoxin"/>
    <property type="match status" value="1"/>
</dbReference>
<keyword evidence="2" id="KW-0812">Transmembrane</keyword>
<feature type="transmembrane region" description="Helical" evidence="2">
    <location>
        <begin position="28"/>
        <end position="49"/>
    </location>
</feature>
<feature type="compositionally biased region" description="Polar residues" evidence="1">
    <location>
        <begin position="55"/>
        <end position="65"/>
    </location>
</feature>
<evidence type="ECO:0000256" key="2">
    <source>
        <dbReference type="SAM" id="Phobius"/>
    </source>
</evidence>
<evidence type="ECO:0000259" key="3">
    <source>
        <dbReference type="Pfam" id="PF13462"/>
    </source>
</evidence>
<keyword evidence="2" id="KW-1133">Transmembrane helix</keyword>
<dbReference type="SUPFAM" id="SSF52833">
    <property type="entry name" value="Thioredoxin-like"/>
    <property type="match status" value="1"/>
</dbReference>
<evidence type="ECO:0000313" key="5">
    <source>
        <dbReference type="Proteomes" id="UP000251995"/>
    </source>
</evidence>
<keyword evidence="2" id="KW-0472">Membrane</keyword>
<evidence type="ECO:0000256" key="1">
    <source>
        <dbReference type="SAM" id="MobiDB-lite"/>
    </source>
</evidence>
<dbReference type="RefSeq" id="WP_114044411.1">
    <property type="nucleotide sequence ID" value="NZ_CP025198.1"/>
</dbReference>
<dbReference type="InterPro" id="IPR012336">
    <property type="entry name" value="Thioredoxin-like_fold"/>
</dbReference>
<proteinExistence type="predicted"/>
<dbReference type="Proteomes" id="UP000251995">
    <property type="component" value="Chromosome"/>
</dbReference>
<dbReference type="InterPro" id="IPR036249">
    <property type="entry name" value="Thioredoxin-like_sf"/>
</dbReference>
<evidence type="ECO:0000313" key="4">
    <source>
        <dbReference type="EMBL" id="AXE38397.1"/>
    </source>
</evidence>
<dbReference type="AlphaFoldDB" id="A0A344USZ9"/>
<feature type="region of interest" description="Disordered" evidence="1">
    <location>
        <begin position="55"/>
        <end position="79"/>
    </location>
</feature>
<name>A0A344USZ9_9ACTN</name>
<feature type="domain" description="Thioredoxin-like fold" evidence="3">
    <location>
        <begin position="87"/>
        <end position="245"/>
    </location>
</feature>
<accession>A0A344USZ9</accession>
<dbReference type="KEGG" id="acij:JS278_01221"/>
<sequence>MSQSKQSRREALRAQQEAEIRAAKRKKLIAVIAGVVVVVVAVVAIVVAVTHRSGSDSATGAQVTPPSADKDSGTYTVNSSTAKKGVPTLTLYEDYQCPGCKSAEDTYGPSIRSLARSGDIKLQYRTLTFLDDNMRNDSSYKAAMAAASADMVGELEAYHDVIYKNQPAQEGTGYTDEQLRVTFPKEAGITGDKLTKFQKYYDDKATSDFVKNAAKKGLEHGTSLDPNLSTPFFTVNGKKYTDWQNISSPTAETLLASIKAAAGQ</sequence>
<dbReference type="OrthoDB" id="117402at2"/>
<dbReference type="Pfam" id="PF13462">
    <property type="entry name" value="Thioredoxin_4"/>
    <property type="match status" value="1"/>
</dbReference>